<dbReference type="GO" id="GO:0016787">
    <property type="term" value="F:hydrolase activity"/>
    <property type="evidence" value="ECO:0007669"/>
    <property type="project" value="UniProtKB-KW"/>
</dbReference>
<evidence type="ECO:0000256" key="1">
    <source>
        <dbReference type="ARBA" id="ARBA00006499"/>
    </source>
</evidence>
<protein>
    <submittedName>
        <fullName evidence="5">Carboxylesterase</fullName>
    </submittedName>
</protein>
<reference evidence="5" key="2">
    <citation type="submission" date="2021-03" db="EMBL/GenBank/DDBJ databases">
        <authorList>
            <person name="Cao W."/>
        </authorList>
    </citation>
    <scope>NUCLEOTIDE SEQUENCE</scope>
    <source>
        <strain evidence="5">110414</strain>
    </source>
</reference>
<name>A0A940X423_9GAMM</name>
<dbReference type="InterPro" id="IPR003140">
    <property type="entry name" value="PLipase/COase/thioEstase"/>
</dbReference>
<dbReference type="Proteomes" id="UP000673447">
    <property type="component" value="Unassembled WGS sequence"/>
</dbReference>
<gene>
    <name evidence="5" type="ORF">J5837_07170</name>
</gene>
<dbReference type="EMBL" id="JAGKTC010000001">
    <property type="protein sequence ID" value="MBP3984205.1"/>
    <property type="molecule type" value="Genomic_DNA"/>
</dbReference>
<comment type="caution">
    <text evidence="5">The sequence shown here is derived from an EMBL/GenBank/DDBJ whole genome shotgun (WGS) entry which is preliminary data.</text>
</comment>
<keyword evidence="2" id="KW-0378">Hydrolase</keyword>
<evidence type="ECO:0000313" key="6">
    <source>
        <dbReference type="Proteomes" id="UP000673447"/>
    </source>
</evidence>
<reference evidence="5" key="1">
    <citation type="journal article" date="2016" name="Int. J. Syst. Evol. Microbiol.">
        <title>Pseudoxanthomonas helianthi sp. nov., isolated from roots of Jerusalem artichoke (Helianthus tuberosus).</title>
        <authorList>
            <person name="Kittiwongwattana C."/>
            <person name="Thawai C."/>
        </authorList>
    </citation>
    <scope>NUCLEOTIDE SEQUENCE</scope>
    <source>
        <strain evidence="5">110414</strain>
    </source>
</reference>
<dbReference type="PANTHER" id="PTHR10655">
    <property type="entry name" value="LYSOPHOSPHOLIPASE-RELATED"/>
    <property type="match status" value="1"/>
</dbReference>
<evidence type="ECO:0000256" key="3">
    <source>
        <dbReference type="SAM" id="MobiDB-lite"/>
    </source>
</evidence>
<accession>A0A940X423</accession>
<feature type="region of interest" description="Disordered" evidence="3">
    <location>
        <begin position="1"/>
        <end position="63"/>
    </location>
</feature>
<dbReference type="AlphaFoldDB" id="A0A940X423"/>
<dbReference type="PANTHER" id="PTHR10655:SF17">
    <property type="entry name" value="LYSOPHOSPHOLIPASE-LIKE PROTEIN 1"/>
    <property type="match status" value="1"/>
</dbReference>
<feature type="domain" description="Phospholipase/carboxylesterase/thioesterase" evidence="4">
    <location>
        <begin position="81"/>
        <end position="281"/>
    </location>
</feature>
<dbReference type="Pfam" id="PF02230">
    <property type="entry name" value="Abhydrolase_2"/>
    <property type="match status" value="1"/>
</dbReference>
<dbReference type="Gene3D" id="3.40.50.1820">
    <property type="entry name" value="alpha/beta hydrolase"/>
    <property type="match status" value="1"/>
</dbReference>
<sequence>MGAEVGIRPAAGPEGNGRPPASGAHHTRSGPPLRAGGGAGGASGRLRPRLESPHSLETPGGTVERTLQYLETVEHETGASPQWCVLWLHGLGADGHDFAPIVPELVAREWPAIRFVFPHAPVRPVTINNGMRMRAWYDIAGMDFATRADSAGIVESIAQVEALIAREAERGIPAERVLLAGFSQGGAITLAAGLRRERPLAGLIGLSTYLPGAERLAGFATEASKRQPVFMAHGSGDPVIPIVHSENSARALRDAGYDVQWHRYPMAHQVCAEEIADLRTWMGQRFAAAE</sequence>
<organism evidence="5 6">
    <name type="scientific">Pseudoxanthomonas helianthi</name>
    <dbReference type="NCBI Taxonomy" id="1453541"/>
    <lineage>
        <taxon>Bacteria</taxon>
        <taxon>Pseudomonadati</taxon>
        <taxon>Pseudomonadota</taxon>
        <taxon>Gammaproteobacteria</taxon>
        <taxon>Lysobacterales</taxon>
        <taxon>Lysobacteraceae</taxon>
        <taxon>Pseudoxanthomonas</taxon>
    </lineage>
</organism>
<dbReference type="InterPro" id="IPR050565">
    <property type="entry name" value="LYPA1-2/EST-like"/>
</dbReference>
<dbReference type="SUPFAM" id="SSF53474">
    <property type="entry name" value="alpha/beta-Hydrolases"/>
    <property type="match status" value="1"/>
</dbReference>
<comment type="similarity">
    <text evidence="1">Belongs to the AB hydrolase superfamily. AB hydrolase 2 family.</text>
</comment>
<proteinExistence type="inferred from homology"/>
<evidence type="ECO:0000259" key="4">
    <source>
        <dbReference type="Pfam" id="PF02230"/>
    </source>
</evidence>
<dbReference type="InterPro" id="IPR029058">
    <property type="entry name" value="AB_hydrolase_fold"/>
</dbReference>
<evidence type="ECO:0000313" key="5">
    <source>
        <dbReference type="EMBL" id="MBP3984205.1"/>
    </source>
</evidence>
<evidence type="ECO:0000256" key="2">
    <source>
        <dbReference type="ARBA" id="ARBA00022801"/>
    </source>
</evidence>
<keyword evidence="6" id="KW-1185">Reference proteome</keyword>